<dbReference type="AlphaFoldDB" id="A0A1V4A660"/>
<reference evidence="2 3" key="1">
    <citation type="submission" date="2017-02" db="EMBL/GenBank/DDBJ databases">
        <title>Draft Genome Sequence of Streptomyces tsukubaensis F601, a Producer of the immunosuppressant tacrolimus FK506.</title>
        <authorList>
            <person name="Zong G."/>
            <person name="Zhong C."/>
            <person name="Fu J."/>
            <person name="Qin R."/>
            <person name="Cao G."/>
        </authorList>
    </citation>
    <scope>NUCLEOTIDE SEQUENCE [LARGE SCALE GENOMIC DNA]</scope>
    <source>
        <strain evidence="2 3">F601</strain>
    </source>
</reference>
<comment type="caution">
    <text evidence="2">The sequence shown here is derived from an EMBL/GenBank/DDBJ whole genome shotgun (WGS) entry which is preliminary data.</text>
</comment>
<gene>
    <name evidence="2" type="ORF">B1H18_20040</name>
</gene>
<dbReference type="SUPFAM" id="SSF140453">
    <property type="entry name" value="EsxAB dimer-like"/>
    <property type="match status" value="1"/>
</dbReference>
<dbReference type="Pfam" id="PF06013">
    <property type="entry name" value="WXG100"/>
    <property type="match status" value="1"/>
</dbReference>
<feature type="region of interest" description="Disordered" evidence="1">
    <location>
        <begin position="193"/>
        <end position="225"/>
    </location>
</feature>
<evidence type="ECO:0000313" key="3">
    <source>
        <dbReference type="Proteomes" id="UP000190539"/>
    </source>
</evidence>
<dbReference type="RefSeq" id="WP_179120220.1">
    <property type="nucleotide sequence ID" value="NZ_CP045178.1"/>
</dbReference>
<evidence type="ECO:0000256" key="1">
    <source>
        <dbReference type="SAM" id="MobiDB-lite"/>
    </source>
</evidence>
<dbReference type="Gene3D" id="1.10.287.1060">
    <property type="entry name" value="ESAT-6-like"/>
    <property type="match status" value="1"/>
</dbReference>
<sequence length="242" mass="27055">MTKRDDLENTMEEFGDKLDSFDGEQSDYDKAEADYNAADAEYNSTVDDIETKAKNDPEYTQSEYDADTELLNAADEKHQGAWDEYKAASDDYKADYDKYKSDYATYANAAHELLRIDMAALAQAIPVVALETVMVSVEMAKIQNTLNSVGDAWQGPAFQSYEAVQQWFQRTQKSLEELLMEILRRMRASQANYKDAEEKNFQNVTPDGGDPLPGDDNESMRRTAGNAEWAIRIAGAGQGGSS</sequence>
<keyword evidence="3" id="KW-1185">Reference proteome</keyword>
<dbReference type="InterPro" id="IPR010310">
    <property type="entry name" value="T7SS_ESAT-6-like"/>
</dbReference>
<name>A0A1V4A660_9ACTN</name>
<proteinExistence type="predicted"/>
<dbReference type="InterPro" id="IPR036689">
    <property type="entry name" value="ESAT-6-like_sf"/>
</dbReference>
<feature type="region of interest" description="Disordered" evidence="1">
    <location>
        <begin position="1"/>
        <end position="26"/>
    </location>
</feature>
<dbReference type="Proteomes" id="UP000190539">
    <property type="component" value="Unassembled WGS sequence"/>
</dbReference>
<evidence type="ECO:0000313" key="2">
    <source>
        <dbReference type="EMBL" id="OON77026.1"/>
    </source>
</evidence>
<organism evidence="2 3">
    <name type="scientific">Streptomyces tsukubensis</name>
    <dbReference type="NCBI Taxonomy" id="83656"/>
    <lineage>
        <taxon>Bacteria</taxon>
        <taxon>Bacillati</taxon>
        <taxon>Actinomycetota</taxon>
        <taxon>Actinomycetes</taxon>
        <taxon>Kitasatosporales</taxon>
        <taxon>Streptomycetaceae</taxon>
        <taxon>Streptomyces</taxon>
    </lineage>
</organism>
<accession>A0A1V4A660</accession>
<dbReference type="EMBL" id="MVFC01000016">
    <property type="protein sequence ID" value="OON77026.1"/>
    <property type="molecule type" value="Genomic_DNA"/>
</dbReference>
<protein>
    <submittedName>
        <fullName evidence="2">Uncharacterized protein</fullName>
    </submittedName>
</protein>